<proteinExistence type="inferred from homology"/>
<dbReference type="SUPFAM" id="SSF48371">
    <property type="entry name" value="ARM repeat"/>
    <property type="match status" value="1"/>
</dbReference>
<sequence>MIRENPLSYIRQFVPRVFQDVQITASNHRKNAVALRKFQTKCLNYNDCGENEFNKEFVKNVNIILPVKKGQANVERIINFIATFIKYCYEEENHTMNDGNTLSSRFTEFLLRHFLKGIEARDKNIRLRVCQLIGIVISSSETIDDDDLREHLRDELTKRLLDKEHSVRVKAVEACSKLQSEGGDIIEKLLRIMQNDPIADVRRAVLLNIEFKEETISHIFVRARDVDADIRRDVYVRSSGEIRDFRVLSIETREMLLRYGLTDRESQVSKACSNLLSQNWIKHANNDLLELLAGIDVVGSNVAQDALLTIFMKRPDIVQTLKFDESFWENLTVESVFLAQVFCEFNKEYSNKLDEVLPDVTTFALYIQKYINLMKKTTLKVDLVECEFIFGQLLIISKFLDYGDEVGRRSMFTLLREILTFDHAPISHIGSIVEIMKRLSIDERDFVRFMTEILSDIRSDAADVDAGDETDSHDSTLIEGESDQLSFQIENELSVAISNLNIRSVTSDPTLITNVKCLSIARYILESSEGRLRNNPPMQDLLNGFIKPNLQSREPLLRELSIHCLGLSCLLDQQLTDENLVLFIRCAKHEVPGLQNKAIMAIFDILMLYGYSFVVENITQGSQILDLLYGCLHQENPLVQATTVQGIAKLMLSKMIYDKDVLKELVALYFDAETETNIRLRQCLCYFFPAYCHSSVENQRLMLQICVPSLVNLMDEYRQPNSNKMVPPLQIAQQLIDWVDPSKVVKSEQNEETRDYGAHAEIAIDIIKELFIETNKELRKFYCQVLNRLNIDESAGTTRFKKLTLLTGNLKTKKPFADAVSRNAFKRFEDSLLRYYGEAPEPLDDNELEQIKDILDFIRNIQEEVPSGRTSVNRLSTRSRSESVTNFE</sequence>
<dbReference type="STRING" id="94130.A0A2Z6S9A2"/>
<dbReference type="PANTHER" id="PTHR14418:SF5">
    <property type="entry name" value="CONDENSIN COMPLEX SUBUNIT 3"/>
    <property type="match status" value="1"/>
</dbReference>
<evidence type="ECO:0000256" key="3">
    <source>
        <dbReference type="ARBA" id="ARBA00022454"/>
    </source>
</evidence>
<feature type="domain" description="Nuclear condensin complex subunit 3 C-terminal" evidence="9">
    <location>
        <begin position="516"/>
        <end position="791"/>
    </location>
</feature>
<protein>
    <submittedName>
        <fullName evidence="11">Condensin complex subunit 3</fullName>
    </submittedName>
</protein>
<keyword evidence="6" id="KW-0226">DNA condensation</keyword>
<dbReference type="GO" id="GO:0051301">
    <property type="term" value="P:cell division"/>
    <property type="evidence" value="ECO:0007669"/>
    <property type="project" value="UniProtKB-KW"/>
</dbReference>
<dbReference type="Gene3D" id="1.25.10.10">
    <property type="entry name" value="Leucine-rich Repeat Variant"/>
    <property type="match status" value="2"/>
</dbReference>
<dbReference type="Proteomes" id="UP000247702">
    <property type="component" value="Unassembled WGS sequence"/>
</dbReference>
<feature type="region of interest" description="Disordered" evidence="8">
    <location>
        <begin position="869"/>
        <end position="888"/>
    </location>
</feature>
<evidence type="ECO:0000256" key="4">
    <source>
        <dbReference type="ARBA" id="ARBA00022618"/>
    </source>
</evidence>
<evidence type="ECO:0000313" key="11">
    <source>
        <dbReference type="EMBL" id="GES97373.1"/>
    </source>
</evidence>
<dbReference type="AlphaFoldDB" id="A0A2Z6S9A2"/>
<dbReference type="InterPro" id="IPR011989">
    <property type="entry name" value="ARM-like"/>
</dbReference>
<name>A0A2Z6S9A2_9GLOM</name>
<comment type="subcellular location">
    <subcellularLocation>
        <location evidence="1">Chromosome</location>
    </subcellularLocation>
</comment>
<keyword evidence="4" id="KW-0132">Cell division</keyword>
<dbReference type="Pfam" id="PF12719">
    <property type="entry name" value="Cnd3"/>
    <property type="match status" value="1"/>
</dbReference>
<evidence type="ECO:0000256" key="6">
    <source>
        <dbReference type="ARBA" id="ARBA00023067"/>
    </source>
</evidence>
<evidence type="ECO:0000256" key="5">
    <source>
        <dbReference type="ARBA" id="ARBA00022776"/>
    </source>
</evidence>
<dbReference type="EMBL" id="BEXD01004010">
    <property type="protein sequence ID" value="GBC05482.1"/>
    <property type="molecule type" value="Genomic_DNA"/>
</dbReference>
<reference evidence="11" key="2">
    <citation type="submission" date="2019-10" db="EMBL/GenBank/DDBJ databases">
        <title>Conservation and host-specific expression of non-tandemly repeated heterogenous ribosome RNA gene in arbuscular mycorrhizal fungi.</title>
        <authorList>
            <person name="Maeda T."/>
            <person name="Kobayashi Y."/>
            <person name="Nakagawa T."/>
            <person name="Ezawa T."/>
            <person name="Yamaguchi K."/>
            <person name="Bino T."/>
            <person name="Nishimoto Y."/>
            <person name="Shigenobu S."/>
            <person name="Kawaguchi M."/>
        </authorList>
    </citation>
    <scope>NUCLEOTIDE SEQUENCE</scope>
    <source>
        <strain evidence="11">HR1</strain>
    </source>
</reference>
<evidence type="ECO:0000313" key="10">
    <source>
        <dbReference type="EMBL" id="GBC05482.1"/>
    </source>
</evidence>
<gene>
    <name evidence="11" type="ORF">RCL2_002396900</name>
    <name evidence="10" type="ORF">RclHR1_06250004</name>
</gene>
<dbReference type="InterPro" id="IPR027165">
    <property type="entry name" value="CND3"/>
</dbReference>
<accession>A0A2Z6S9A2</accession>
<evidence type="ECO:0000313" key="12">
    <source>
        <dbReference type="Proteomes" id="UP000247702"/>
    </source>
</evidence>
<dbReference type="EMBL" id="BLAL01000259">
    <property type="protein sequence ID" value="GES97373.1"/>
    <property type="molecule type" value="Genomic_DNA"/>
</dbReference>
<evidence type="ECO:0000256" key="2">
    <source>
        <dbReference type="ARBA" id="ARBA00006533"/>
    </source>
</evidence>
<dbReference type="OrthoDB" id="27187at2759"/>
<keyword evidence="5" id="KW-0498">Mitosis</keyword>
<dbReference type="Proteomes" id="UP000615446">
    <property type="component" value="Unassembled WGS sequence"/>
</dbReference>
<dbReference type="PANTHER" id="PTHR14418">
    <property type="entry name" value="CONDENSIN COMPLEX SUBUNIT 3-RELATED"/>
    <property type="match status" value="1"/>
</dbReference>
<keyword evidence="12" id="KW-1185">Reference proteome</keyword>
<evidence type="ECO:0000259" key="9">
    <source>
        <dbReference type="Pfam" id="PF12719"/>
    </source>
</evidence>
<comment type="caution">
    <text evidence="10">The sequence shown here is derived from an EMBL/GenBank/DDBJ whole genome shotgun (WGS) entry which is preliminary data.</text>
</comment>
<keyword evidence="3" id="KW-0158">Chromosome</keyword>
<dbReference type="GO" id="GO:0000796">
    <property type="term" value="C:condensin complex"/>
    <property type="evidence" value="ECO:0007669"/>
    <property type="project" value="InterPro"/>
</dbReference>
<dbReference type="GO" id="GO:0007076">
    <property type="term" value="P:mitotic chromosome condensation"/>
    <property type="evidence" value="ECO:0007669"/>
    <property type="project" value="InterPro"/>
</dbReference>
<evidence type="ECO:0000256" key="8">
    <source>
        <dbReference type="SAM" id="MobiDB-lite"/>
    </source>
</evidence>
<comment type="similarity">
    <text evidence="2">Belongs to the CND3 (condensin subunit 3) family.</text>
</comment>
<evidence type="ECO:0000256" key="7">
    <source>
        <dbReference type="ARBA" id="ARBA00023306"/>
    </source>
</evidence>
<organism evidence="10 12">
    <name type="scientific">Rhizophagus clarus</name>
    <dbReference type="NCBI Taxonomy" id="94130"/>
    <lineage>
        <taxon>Eukaryota</taxon>
        <taxon>Fungi</taxon>
        <taxon>Fungi incertae sedis</taxon>
        <taxon>Mucoromycota</taxon>
        <taxon>Glomeromycotina</taxon>
        <taxon>Glomeromycetes</taxon>
        <taxon>Glomerales</taxon>
        <taxon>Glomeraceae</taxon>
        <taxon>Rhizophagus</taxon>
    </lineage>
</organism>
<dbReference type="InterPro" id="IPR016024">
    <property type="entry name" value="ARM-type_fold"/>
</dbReference>
<dbReference type="GO" id="GO:0000793">
    <property type="term" value="C:condensed chromosome"/>
    <property type="evidence" value="ECO:0007669"/>
    <property type="project" value="TreeGrafter"/>
</dbReference>
<dbReference type="InterPro" id="IPR025977">
    <property type="entry name" value="Cnd3_C"/>
</dbReference>
<reference evidence="10 12" key="1">
    <citation type="submission" date="2017-11" db="EMBL/GenBank/DDBJ databases">
        <title>The genome of Rhizophagus clarus HR1 reveals common genetic basis of auxotrophy among arbuscular mycorrhizal fungi.</title>
        <authorList>
            <person name="Kobayashi Y."/>
        </authorList>
    </citation>
    <scope>NUCLEOTIDE SEQUENCE [LARGE SCALE GENOMIC DNA]</scope>
    <source>
        <strain evidence="10 12">HR1</strain>
    </source>
</reference>
<keyword evidence="7" id="KW-0131">Cell cycle</keyword>
<evidence type="ECO:0000256" key="1">
    <source>
        <dbReference type="ARBA" id="ARBA00004286"/>
    </source>
</evidence>